<reference evidence="7 8" key="1">
    <citation type="submission" date="2024-08" db="EMBL/GenBank/DDBJ databases">
        <title>The draft genome of Apodemus speciosus.</title>
        <authorList>
            <person name="Nabeshima K."/>
            <person name="Suzuki S."/>
            <person name="Onuma M."/>
        </authorList>
    </citation>
    <scope>NUCLEOTIDE SEQUENCE [LARGE SCALE GENOMIC DNA]</scope>
    <source>
        <strain evidence="7">IB14-021</strain>
    </source>
</reference>
<comment type="subcellular location">
    <subcellularLocation>
        <location evidence="1">Secreted</location>
    </subcellularLocation>
</comment>
<feature type="chain" id="PRO_5046927234" evidence="5">
    <location>
        <begin position="17"/>
        <end position="173"/>
    </location>
</feature>
<dbReference type="InterPro" id="IPR012674">
    <property type="entry name" value="Calycin"/>
</dbReference>
<dbReference type="PRINTS" id="PR01173">
    <property type="entry name" value="ODORANTBNDNG"/>
</dbReference>
<dbReference type="InterPro" id="IPR000566">
    <property type="entry name" value="Lipocln_cytosolic_FA-bd_dom"/>
</dbReference>
<accession>A0ABQ0FV16</accession>
<keyword evidence="3" id="KW-0964">Secreted</keyword>
<keyword evidence="8" id="KW-1185">Reference proteome</keyword>
<evidence type="ECO:0000313" key="7">
    <source>
        <dbReference type="EMBL" id="GAB1302921.1"/>
    </source>
</evidence>
<dbReference type="InterPro" id="IPR002448">
    <property type="entry name" value="OBP-like"/>
</dbReference>
<sequence length="173" mass="19576">MVKFLLIALSLGLSCAHHESLDISPSEVNGDWHTLYIVADNVEKVMEGGSLRAYFQHMECSDECQTLKVKFKVMVDSECQTYTVVGEKNEDGHYNTDYSGKNFFHVVKKTDGVIFFHNVNVDESGKETNVILVAGKEKTLSKAQKQELKKLAKEYDMPKENIQHLLPTDTCNQ</sequence>
<evidence type="ECO:0000256" key="1">
    <source>
        <dbReference type="ARBA" id="ARBA00004613"/>
    </source>
</evidence>
<organism evidence="7 8">
    <name type="scientific">Apodemus speciosus</name>
    <name type="common">Large Japanese field mouse</name>
    <dbReference type="NCBI Taxonomy" id="105296"/>
    <lineage>
        <taxon>Eukaryota</taxon>
        <taxon>Metazoa</taxon>
        <taxon>Chordata</taxon>
        <taxon>Craniata</taxon>
        <taxon>Vertebrata</taxon>
        <taxon>Euteleostomi</taxon>
        <taxon>Mammalia</taxon>
        <taxon>Eutheria</taxon>
        <taxon>Euarchontoglires</taxon>
        <taxon>Glires</taxon>
        <taxon>Rodentia</taxon>
        <taxon>Myomorpha</taxon>
        <taxon>Muroidea</taxon>
        <taxon>Muridae</taxon>
        <taxon>Murinae</taxon>
        <taxon>Apodemus</taxon>
    </lineage>
</organism>
<name>A0ABQ0FV16_APOSI</name>
<dbReference type="EMBL" id="BAAFST010000020">
    <property type="protein sequence ID" value="GAB1302921.1"/>
    <property type="molecule type" value="Genomic_DNA"/>
</dbReference>
<gene>
    <name evidence="7" type="ORF">APTSU1_001816200</name>
</gene>
<protein>
    <submittedName>
        <fullName evidence="7">Predicted gene 14744</fullName>
    </submittedName>
</protein>
<feature type="signal peptide" evidence="5">
    <location>
        <begin position="1"/>
        <end position="16"/>
    </location>
</feature>
<evidence type="ECO:0000313" key="8">
    <source>
        <dbReference type="Proteomes" id="UP001623349"/>
    </source>
</evidence>
<evidence type="ECO:0000259" key="6">
    <source>
        <dbReference type="Pfam" id="PF00061"/>
    </source>
</evidence>
<evidence type="ECO:0000256" key="5">
    <source>
        <dbReference type="SAM" id="SignalP"/>
    </source>
</evidence>
<evidence type="ECO:0000256" key="4">
    <source>
        <dbReference type="RuleBase" id="RU003695"/>
    </source>
</evidence>
<dbReference type="Proteomes" id="UP001623349">
    <property type="component" value="Unassembled WGS sequence"/>
</dbReference>
<dbReference type="PANTHER" id="PTHR11430">
    <property type="entry name" value="LIPOCALIN"/>
    <property type="match status" value="1"/>
</dbReference>
<evidence type="ECO:0000256" key="3">
    <source>
        <dbReference type="ARBA" id="ARBA00022525"/>
    </source>
</evidence>
<dbReference type="CDD" id="cd19427">
    <property type="entry name" value="lipocalin_OBP-like"/>
    <property type="match status" value="1"/>
</dbReference>
<dbReference type="SUPFAM" id="SSF50814">
    <property type="entry name" value="Lipocalins"/>
    <property type="match status" value="1"/>
</dbReference>
<dbReference type="PROSITE" id="PS51257">
    <property type="entry name" value="PROKAR_LIPOPROTEIN"/>
    <property type="match status" value="1"/>
</dbReference>
<dbReference type="PANTHER" id="PTHR11430:SF65">
    <property type="entry name" value="ODORANT-BINDING PROTEIN 1A-RELATED"/>
    <property type="match status" value="1"/>
</dbReference>
<dbReference type="Gene3D" id="2.40.128.20">
    <property type="match status" value="1"/>
</dbReference>
<comment type="similarity">
    <text evidence="2 4">Belongs to the calycin superfamily. Lipocalin family.</text>
</comment>
<keyword evidence="5" id="KW-0732">Signal</keyword>
<dbReference type="InterPro" id="IPR022272">
    <property type="entry name" value="Lipocalin_CS"/>
</dbReference>
<evidence type="ECO:0000256" key="2">
    <source>
        <dbReference type="ARBA" id="ARBA00006889"/>
    </source>
</evidence>
<proteinExistence type="inferred from homology"/>
<dbReference type="PROSITE" id="PS00213">
    <property type="entry name" value="LIPOCALIN"/>
    <property type="match status" value="1"/>
</dbReference>
<dbReference type="Pfam" id="PF00061">
    <property type="entry name" value="Lipocalin"/>
    <property type="match status" value="1"/>
</dbReference>
<feature type="domain" description="Lipocalin/cytosolic fatty-acid binding" evidence="6">
    <location>
        <begin position="29"/>
        <end position="168"/>
    </location>
</feature>
<comment type="caution">
    <text evidence="7">The sequence shown here is derived from an EMBL/GenBank/DDBJ whole genome shotgun (WGS) entry which is preliminary data.</text>
</comment>
<dbReference type="InterPro" id="IPR002345">
    <property type="entry name" value="Lipocalin"/>
</dbReference>